<protein>
    <submittedName>
        <fullName evidence="1">Uncharacterized protein</fullName>
    </submittedName>
</protein>
<keyword evidence="2" id="KW-1185">Reference proteome</keyword>
<accession>A0ACC0UTL6</accession>
<gene>
    <name evidence="1" type="ORF">N3K66_007871</name>
</gene>
<dbReference type="Proteomes" id="UP001163324">
    <property type="component" value="Chromosome 8"/>
</dbReference>
<evidence type="ECO:0000313" key="2">
    <source>
        <dbReference type="Proteomes" id="UP001163324"/>
    </source>
</evidence>
<comment type="caution">
    <text evidence="1">The sequence shown here is derived from an EMBL/GenBank/DDBJ whole genome shotgun (WGS) entry which is preliminary data.</text>
</comment>
<sequence>MIGNASPLWLLATVSGLAGTAAASCEPELAFHPPKYGDGDLRDAFAHIKGRIESAFSAGEYNDTSISVEIASSTDTLFSYHHTASVRPPGGGGGTPRVDGSTAYRVASTTKLFTALGIFQQEKAGRLRLDDPVSEYVAGLPGGNIDWERVTIRRLIAHLSGIRNDYLLKSLETSRLVFPPDTAVSYSNTGYDLLGLVLSNVTGLPYEDYITSSILEPLGMNGTSFETPDEARGVVVGNSDWGVDHGSGNAAGGMYSTTSDMIRFLQFALRNHGDVSATTDWFLPTAYSPGSHSAMGYPWEIFRATAFSSKPAAPLSPSSSSSGGGRPVTVLTKGGGLDGYYSYSVVIPAYDLVVFMAAGGQLPLLNVAFAAVREELAAEAEAVAQEQLAAGYAGTYAAVGGDGEDGRTGMNSTLVLGHESGGRSLFVEGWVSNSTDVLAALTPLVAAQAGAAAEDLYFQVIPTFRTRVVGPGDDGRGGRVGEVWRFINVLADEGKKKNGNGNDTSGGNEWGDYCIGNVDPLKYAGLPLNELVFWRDGGKEGGSEVDEVELTAFNITLVRT</sequence>
<proteinExistence type="predicted"/>
<reference evidence="1" key="1">
    <citation type="submission" date="2022-10" db="EMBL/GenBank/DDBJ databases">
        <title>Complete Genome of Trichothecium roseum strain YXFP-22015, a Plant Pathogen Isolated from Citrus.</title>
        <authorList>
            <person name="Wang Y."/>
            <person name="Zhu L."/>
        </authorList>
    </citation>
    <scope>NUCLEOTIDE SEQUENCE</scope>
    <source>
        <strain evidence="1">YXFP-22015</strain>
    </source>
</reference>
<evidence type="ECO:0000313" key="1">
    <source>
        <dbReference type="EMBL" id="KAI9896849.1"/>
    </source>
</evidence>
<organism evidence="1 2">
    <name type="scientific">Trichothecium roseum</name>
    <dbReference type="NCBI Taxonomy" id="47278"/>
    <lineage>
        <taxon>Eukaryota</taxon>
        <taxon>Fungi</taxon>
        <taxon>Dikarya</taxon>
        <taxon>Ascomycota</taxon>
        <taxon>Pezizomycotina</taxon>
        <taxon>Sordariomycetes</taxon>
        <taxon>Hypocreomycetidae</taxon>
        <taxon>Hypocreales</taxon>
        <taxon>Hypocreales incertae sedis</taxon>
        <taxon>Trichothecium</taxon>
    </lineage>
</organism>
<dbReference type="EMBL" id="CM047947">
    <property type="protein sequence ID" value="KAI9896849.1"/>
    <property type="molecule type" value="Genomic_DNA"/>
</dbReference>
<name>A0ACC0UTL6_9HYPO</name>